<dbReference type="SMART" id="SM01054">
    <property type="entry name" value="CaM_binding"/>
    <property type="match status" value="1"/>
</dbReference>
<feature type="domain" description="Calmodulin-binding" evidence="2">
    <location>
        <begin position="437"/>
        <end position="542"/>
    </location>
</feature>
<proteinExistence type="predicted"/>
<feature type="region of interest" description="Disordered" evidence="1">
    <location>
        <begin position="379"/>
        <end position="471"/>
    </location>
</feature>
<organism evidence="3 4">
    <name type="scientific">Carex littledalei</name>
    <dbReference type="NCBI Taxonomy" id="544730"/>
    <lineage>
        <taxon>Eukaryota</taxon>
        <taxon>Viridiplantae</taxon>
        <taxon>Streptophyta</taxon>
        <taxon>Embryophyta</taxon>
        <taxon>Tracheophyta</taxon>
        <taxon>Spermatophyta</taxon>
        <taxon>Magnoliopsida</taxon>
        <taxon>Liliopsida</taxon>
        <taxon>Poales</taxon>
        <taxon>Cyperaceae</taxon>
        <taxon>Cyperoideae</taxon>
        <taxon>Cariceae</taxon>
        <taxon>Carex</taxon>
        <taxon>Carex subgen. Euthyceras</taxon>
    </lineage>
</organism>
<reference evidence="3" key="1">
    <citation type="submission" date="2020-01" db="EMBL/GenBank/DDBJ databases">
        <title>Genome sequence of Kobresia littledalei, the first chromosome-level genome in the family Cyperaceae.</title>
        <authorList>
            <person name="Qu G."/>
        </authorList>
    </citation>
    <scope>NUCLEOTIDE SEQUENCE</scope>
    <source>
        <strain evidence="3">C.B.Clarke</strain>
        <tissue evidence="3">Leaf</tissue>
    </source>
</reference>
<name>A0A833V7E6_9POAL</name>
<evidence type="ECO:0000256" key="1">
    <source>
        <dbReference type="SAM" id="MobiDB-lite"/>
    </source>
</evidence>
<protein>
    <submittedName>
        <fullName evidence="3">Plant calmodulin-binding domain-containing protein</fullName>
    </submittedName>
</protein>
<sequence>MQATIMSYTPRKSTSHTTAPPSPRRPCTPESNHGRSPRAPGPPGSPDRRAISSEKPTKSYLRPTVSSIMHHGSSNTSQPRRSVDKPPFLPPSSVGVHSQHHKNLSSSSRGSLSLKGILTRATNAMKIGTDRNRRSSASAGLNIGKGSGTSTPVRPRSPAPLPKKKEGSRNFARSNSVPKKLGVLNKDKERDTMSISSIEDNLPEHLPDPVKITPHAPENVFQSIAPHVNLQEPSYTEKIEDHVHEQVIESFIVATDHGNPIEENHKVVMLEEINESPKEVDSVKVIEECREEQPKMEEEVEETPKETENVVIIGEKQEEEAPEFEAMNVVEELPQETHNVAIIEEHIEEQPEEAIIELPKGPEETVVVNDEVETIAEEDIEKPEESEEKEITITENHEAPKEEVVTQDKVEEEKPEVEPETKVEETPKAEECGTVVEETPKAEENSTIEEMPKVEEKPIATETEEKKEEVITVTPKVEEKLVSTIVAEPKKEKTTFKRPDAVSTRREGAVSNDVIEETKSKLMEKRKNKVLALVGAFETVMHKPEEGNTRR</sequence>
<dbReference type="OrthoDB" id="1939646at2759"/>
<feature type="compositionally biased region" description="Basic and acidic residues" evidence="1">
    <location>
        <begin position="389"/>
        <end position="431"/>
    </location>
</feature>
<evidence type="ECO:0000313" key="3">
    <source>
        <dbReference type="EMBL" id="KAF3327446.1"/>
    </source>
</evidence>
<comment type="caution">
    <text evidence="3">The sequence shown here is derived from an EMBL/GenBank/DDBJ whole genome shotgun (WGS) entry which is preliminary data.</text>
</comment>
<dbReference type="PANTHER" id="PTHR33349:SF20">
    <property type="entry name" value="CHROMO DOMAIN CEC-LIKE PROTEIN"/>
    <property type="match status" value="1"/>
</dbReference>
<feature type="region of interest" description="Disordered" evidence="1">
    <location>
        <begin position="1"/>
        <end position="191"/>
    </location>
</feature>
<evidence type="ECO:0000313" key="4">
    <source>
        <dbReference type="Proteomes" id="UP000623129"/>
    </source>
</evidence>
<gene>
    <name evidence="3" type="ORF">FCM35_KLT07564</name>
</gene>
<feature type="compositionally biased region" description="Polar residues" evidence="1">
    <location>
        <begin position="64"/>
        <end position="80"/>
    </location>
</feature>
<dbReference type="Pfam" id="PF07839">
    <property type="entry name" value="CaM_binding"/>
    <property type="match status" value="1"/>
</dbReference>
<feature type="compositionally biased region" description="Low complexity" evidence="1">
    <location>
        <begin position="104"/>
        <end position="114"/>
    </location>
</feature>
<evidence type="ECO:0000259" key="2">
    <source>
        <dbReference type="SMART" id="SM01054"/>
    </source>
</evidence>
<keyword evidence="4" id="KW-1185">Reference proteome</keyword>
<dbReference type="InterPro" id="IPR012417">
    <property type="entry name" value="CaM-bd_dom_pln"/>
</dbReference>
<accession>A0A833V7E6</accession>
<feature type="compositionally biased region" description="Basic and acidic residues" evidence="1">
    <location>
        <begin position="438"/>
        <end position="471"/>
    </location>
</feature>
<dbReference type="EMBL" id="SWLB01000017">
    <property type="protein sequence ID" value="KAF3327446.1"/>
    <property type="molecule type" value="Genomic_DNA"/>
</dbReference>
<dbReference type="GO" id="GO:0005516">
    <property type="term" value="F:calmodulin binding"/>
    <property type="evidence" value="ECO:0007669"/>
    <property type="project" value="InterPro"/>
</dbReference>
<feature type="compositionally biased region" description="Polar residues" evidence="1">
    <location>
        <begin position="1"/>
        <end position="19"/>
    </location>
</feature>
<dbReference type="Proteomes" id="UP000623129">
    <property type="component" value="Unassembled WGS sequence"/>
</dbReference>
<dbReference type="PANTHER" id="PTHR33349">
    <property type="entry name" value="EMB|CAB62594.1"/>
    <property type="match status" value="1"/>
</dbReference>
<feature type="compositionally biased region" description="Basic and acidic residues" evidence="1">
    <location>
        <begin position="46"/>
        <end position="57"/>
    </location>
</feature>
<dbReference type="AlphaFoldDB" id="A0A833V7E6"/>
<feature type="compositionally biased region" description="Acidic residues" evidence="1">
    <location>
        <begin position="379"/>
        <end position="388"/>
    </location>
</feature>